<dbReference type="InterPro" id="IPR027417">
    <property type="entry name" value="P-loop_NTPase"/>
</dbReference>
<feature type="domain" description="Rad50/SbcC-type AAA" evidence="6">
    <location>
        <begin position="6"/>
        <end position="204"/>
    </location>
</feature>
<feature type="coiled-coil region" evidence="4">
    <location>
        <begin position="796"/>
        <end position="866"/>
    </location>
</feature>
<evidence type="ECO:0000256" key="5">
    <source>
        <dbReference type="SAM" id="MobiDB-lite"/>
    </source>
</evidence>
<accession>A0ABV9QMF6</accession>
<dbReference type="PANTHER" id="PTHR32114:SF2">
    <property type="entry name" value="ABC TRANSPORTER ABCH.3"/>
    <property type="match status" value="1"/>
</dbReference>
<dbReference type="Proteomes" id="UP001595916">
    <property type="component" value="Unassembled WGS sequence"/>
</dbReference>
<reference evidence="8" key="1">
    <citation type="journal article" date="2019" name="Int. J. Syst. Evol. Microbiol.">
        <title>The Global Catalogue of Microorganisms (GCM) 10K type strain sequencing project: providing services to taxonomists for standard genome sequencing and annotation.</title>
        <authorList>
            <consortium name="The Broad Institute Genomics Platform"/>
            <consortium name="The Broad Institute Genome Sequencing Center for Infectious Disease"/>
            <person name="Wu L."/>
            <person name="Ma J."/>
        </authorList>
    </citation>
    <scope>NUCLEOTIDE SEQUENCE [LARGE SCALE GENOMIC DNA]</scope>
    <source>
        <strain evidence="8">CCUG 46385</strain>
    </source>
</reference>
<evidence type="ECO:0000256" key="1">
    <source>
        <dbReference type="ARBA" id="ARBA00006930"/>
    </source>
</evidence>
<dbReference type="EMBL" id="JBHSHL010000050">
    <property type="protein sequence ID" value="MFC4805399.1"/>
    <property type="molecule type" value="Genomic_DNA"/>
</dbReference>
<dbReference type="Pfam" id="PF13558">
    <property type="entry name" value="SbcC_Walker_B"/>
    <property type="match status" value="1"/>
</dbReference>
<keyword evidence="4" id="KW-0175">Coiled coil</keyword>
<comment type="caution">
    <text evidence="7">The sequence shown here is derived from an EMBL/GenBank/DDBJ whole genome shotgun (WGS) entry which is preliminary data.</text>
</comment>
<feature type="region of interest" description="Disordered" evidence="5">
    <location>
        <begin position="246"/>
        <end position="283"/>
    </location>
</feature>
<sequence>MKPIVLTMNGFITYKGREVVDFRNFEQGSLFIISGPTGAGKTTIFDAICFALYGKISSQDRGDGEELRSQYLSPEDPKTYVELEFEVNMQKIRIVRYPRQVIKKKRGSVAAVSEEVELYYEDKVITAKREADEKIVELTGLTWEQFTKIVLLPQGEFRKFLTAASNEKEEILRKIFDTSRYQRFSEEIKRRYSLVQKKFEILEQRVDLAVSTLEEETLEKIRDYRKDDRLPPQFYAEVSDRLEEEREDLDRQLRKGQKKEKEEEKRSEQQAVSIHRAQEHNEKLEDYEAARKELSELCEHEEKIATLRKRLDTARRSSILLLGEQEVRRQKEVLQKTDSDLALLKTTEGELAEKKKEVQKDYDGIESLEEETENLLHQIEALKKEIEELARLEEKLKEEALYRKKKKGGEGVVQRLGTELSKLEEEIAALSSPLKRIHAKTTELIELERTCNTSTSGLEVLRKIYKHLNSTLKEKQGLHSLTQEVPKLEAELKQREEELHIKTENFEKQLLLVYAETLKEGEACPLCGSLHHPKVLEAGEVVGKQELEEERKAITELRKKLVQTQQKEVGHRANIGNLNEELREEVGRLGNGEAGALSRRLKSLTDLLSVDEEEVALLVEESKQAGSELKKKLKGQEESLAQGRRELEILGDEAKKEEELSKQREELLEKKTKAEKDLLLYAEKETVCQVEIARIMGELRLETYDVSEGELRRRELAKLQDLRSSNKARIAQIKKDYQLVSDKLHLISGQLSSLSEKKVEEELRYHQSLSKWEKDVAEIFSSPEEYRQSLMSEEEMEEDESLIQGYEKLKQELSAKLQTLSAQLESKEKADVNALEEEKKTTDQQLGLLREELKGLSAKRENLSKVVEVMKAVIEEQGREGEVRRRLATLNRLCSGENAVKATLETYVLMYYFEEVLAHANRRLYQMTDGQYTLYRKEDNFKGNRRNKGLELEILDANVGKKRNTATLSGGEGFLASLSLALGLSDAMMSATGQIEVHTLFIDEGFGTLDRDKLQNAIDCLLELTGKHRLIGIISHVEELKQDIPNKILVDYKKDSGSSLKMVY</sequence>
<evidence type="ECO:0000259" key="6">
    <source>
        <dbReference type="Pfam" id="PF13476"/>
    </source>
</evidence>
<dbReference type="InterPro" id="IPR038729">
    <property type="entry name" value="Rad50/SbcC_AAA"/>
</dbReference>
<feature type="coiled-coil region" evidence="4">
    <location>
        <begin position="351"/>
        <end position="402"/>
    </location>
</feature>
<evidence type="ECO:0000313" key="7">
    <source>
        <dbReference type="EMBL" id="MFC4805399.1"/>
    </source>
</evidence>
<dbReference type="PANTHER" id="PTHR32114">
    <property type="entry name" value="ABC TRANSPORTER ABCH.3"/>
    <property type="match status" value="1"/>
</dbReference>
<feature type="coiled-coil region" evidence="4">
    <location>
        <begin position="640"/>
        <end position="684"/>
    </location>
</feature>
<organism evidence="7 8">
    <name type="scientific">Filifactor villosus</name>
    <dbReference type="NCBI Taxonomy" id="29374"/>
    <lineage>
        <taxon>Bacteria</taxon>
        <taxon>Bacillati</taxon>
        <taxon>Bacillota</taxon>
        <taxon>Clostridia</taxon>
        <taxon>Peptostreptococcales</taxon>
        <taxon>Filifactoraceae</taxon>
        <taxon>Filifactor</taxon>
    </lineage>
</organism>
<gene>
    <name evidence="7" type="ORF">ACFO4R_09935</name>
</gene>
<evidence type="ECO:0000256" key="2">
    <source>
        <dbReference type="ARBA" id="ARBA00011322"/>
    </source>
</evidence>
<name>A0ABV9QMF6_9FIRM</name>
<keyword evidence="8" id="KW-1185">Reference proteome</keyword>
<dbReference type="RefSeq" id="WP_379788959.1">
    <property type="nucleotide sequence ID" value="NZ_JBHSHL010000050.1"/>
</dbReference>
<dbReference type="Pfam" id="PF13476">
    <property type="entry name" value="AAA_23"/>
    <property type="match status" value="1"/>
</dbReference>
<evidence type="ECO:0000313" key="8">
    <source>
        <dbReference type="Proteomes" id="UP001595916"/>
    </source>
</evidence>
<dbReference type="Gene3D" id="3.40.50.300">
    <property type="entry name" value="P-loop containing nucleotide triphosphate hydrolases"/>
    <property type="match status" value="2"/>
</dbReference>
<comment type="similarity">
    <text evidence="1">Belongs to the SMC family. SbcC subfamily.</text>
</comment>
<dbReference type="SUPFAM" id="SSF52540">
    <property type="entry name" value="P-loop containing nucleoside triphosphate hydrolases"/>
    <property type="match status" value="1"/>
</dbReference>
<evidence type="ECO:0000256" key="4">
    <source>
        <dbReference type="SAM" id="Coils"/>
    </source>
</evidence>
<comment type="subunit">
    <text evidence="2">Heterodimer of SbcC and SbcD.</text>
</comment>
<feature type="coiled-coil region" evidence="4">
    <location>
        <begin position="478"/>
        <end position="505"/>
    </location>
</feature>
<feature type="compositionally biased region" description="Basic and acidic residues" evidence="5">
    <location>
        <begin position="246"/>
        <end position="268"/>
    </location>
</feature>
<proteinExistence type="inferred from homology"/>
<protein>
    <recommendedName>
        <fullName evidence="3">Nuclease SbcCD subunit C</fullName>
    </recommendedName>
</protein>
<evidence type="ECO:0000256" key="3">
    <source>
        <dbReference type="ARBA" id="ARBA00013368"/>
    </source>
</evidence>